<comment type="subcellular location">
    <subcellularLocation>
        <location evidence="1">Cell membrane</location>
        <topology evidence="1">Multi-pass membrane protein</topology>
    </subcellularLocation>
    <subcellularLocation>
        <location evidence="9">Membrane</location>
        <topology evidence="9">Multi-pass membrane protein</topology>
    </subcellularLocation>
</comment>
<dbReference type="InterPro" id="IPR001750">
    <property type="entry name" value="ND/Mrp_TM"/>
</dbReference>
<dbReference type="EMBL" id="QPMH01000001">
    <property type="protein sequence ID" value="RDD63962.1"/>
    <property type="molecule type" value="Genomic_DNA"/>
</dbReference>
<feature type="domain" description="NADH:quinone oxidoreductase/Mrp antiporter transmembrane" evidence="11">
    <location>
        <begin position="124"/>
        <end position="410"/>
    </location>
</feature>
<name>A0A369TGK0_9PROT</name>
<organism evidence="15 16">
    <name type="scientific">Ferruginivarius sediminum</name>
    <dbReference type="NCBI Taxonomy" id="2661937"/>
    <lineage>
        <taxon>Bacteria</taxon>
        <taxon>Pseudomonadati</taxon>
        <taxon>Pseudomonadota</taxon>
        <taxon>Alphaproteobacteria</taxon>
        <taxon>Rhodospirillales</taxon>
        <taxon>Rhodospirillaceae</taxon>
        <taxon>Ferruginivarius</taxon>
    </lineage>
</organism>
<feature type="transmembrane region" description="Helical" evidence="10">
    <location>
        <begin position="448"/>
        <end position="468"/>
    </location>
</feature>
<keyword evidence="8 10" id="KW-0472">Membrane</keyword>
<comment type="caution">
    <text evidence="15">The sequence shown here is derived from an EMBL/GenBank/DDBJ whole genome shotgun (WGS) entry which is preliminary data.</text>
</comment>
<feature type="transmembrane region" description="Helical" evidence="10">
    <location>
        <begin position="399"/>
        <end position="427"/>
    </location>
</feature>
<dbReference type="PANTHER" id="PTHR43373">
    <property type="entry name" value="NA(+)/H(+) ANTIPORTER SUBUNIT"/>
    <property type="match status" value="1"/>
</dbReference>
<evidence type="ECO:0000259" key="11">
    <source>
        <dbReference type="Pfam" id="PF00361"/>
    </source>
</evidence>
<evidence type="ECO:0000256" key="3">
    <source>
        <dbReference type="ARBA" id="ARBA00022449"/>
    </source>
</evidence>
<dbReference type="AlphaFoldDB" id="A0A369TGK0"/>
<feature type="transmembrane region" description="Helical" evidence="10">
    <location>
        <begin position="501"/>
        <end position="520"/>
    </location>
</feature>
<gene>
    <name evidence="15" type="ORF">DRB17_01530</name>
</gene>
<evidence type="ECO:0000256" key="5">
    <source>
        <dbReference type="ARBA" id="ARBA00022692"/>
    </source>
</evidence>
<evidence type="ECO:0000313" key="16">
    <source>
        <dbReference type="Proteomes" id="UP000253941"/>
    </source>
</evidence>
<feature type="transmembrane region" description="Helical" evidence="10">
    <location>
        <begin position="365"/>
        <end position="387"/>
    </location>
</feature>
<feature type="transmembrane region" description="Helical" evidence="10">
    <location>
        <begin position="130"/>
        <end position="147"/>
    </location>
</feature>
<evidence type="ECO:0000259" key="14">
    <source>
        <dbReference type="Pfam" id="PF20501"/>
    </source>
</evidence>
<keyword evidence="6 10" id="KW-1133">Transmembrane helix</keyword>
<keyword evidence="16" id="KW-1185">Reference proteome</keyword>
<dbReference type="PRINTS" id="PR01434">
    <property type="entry name" value="NADHDHGNASE5"/>
</dbReference>
<keyword evidence="5 9" id="KW-0812">Transmembrane</keyword>
<feature type="domain" description="MrpA C-terminal/MbhD" evidence="13">
    <location>
        <begin position="609"/>
        <end position="672"/>
    </location>
</feature>
<feature type="transmembrane region" description="Helical" evidence="10">
    <location>
        <begin position="748"/>
        <end position="766"/>
    </location>
</feature>
<evidence type="ECO:0000259" key="13">
    <source>
        <dbReference type="Pfam" id="PF13244"/>
    </source>
</evidence>
<accession>A0A369TGK0</accession>
<evidence type="ECO:0000256" key="9">
    <source>
        <dbReference type="RuleBase" id="RU000320"/>
    </source>
</evidence>
<feature type="domain" description="NADH-Ubiquinone oxidoreductase (complex I) chain 5 N-terminal" evidence="12">
    <location>
        <begin position="63"/>
        <end position="108"/>
    </location>
</feature>
<sequence length="779" mass="82546">MLPAVISGFALGAVAPWVVRAVGARAHWLLAVLPAVLFVYFAGFLPGVAEGQVYRFATEWVPGLGVTLSFYVDGLALLFALLISGIGTFIVIYTGGYLHGHEQIGRFYVYLLSFMASMLGVVLADNAITLFVFWELTSLTSFLLIGFNHEESRSRRAAVQALIVTGGGGLALLAGLLLMGAVGGTLEISELMTQPEVLHGSPLYTAMVILVLAGAFSKSAQFPLHFWLPNAMEAPTPVSAYLHSSTMVKAGVYLVARMSPGLGGSELWFYALVIFGAVTMLTGALLALRQTDLKLVLAYTTVAGLGTLVMLIGLSAPLGYKAAAVFLITHALYKGCLFMSAGAVDHETGTRNPLELGGLRGAMPITFAAAALAGLSMSGIVPFIGFIGKEVMYEATLHLGPVGGVVLTIATIAGNALTIVAAGVVVLRPFFGERRKTPKHPHEAPVELYLGPCVLAGLGLLAGIAYPLTQDSLTAPMMGSMAGTMPDHRAAELYLWHGLKLPLFLSLLTLGLGIAGYVYWDRIRESLAATLRAIGWGPDLGYDQVIAGVEWLSFRQVRVQQTGYLRHYLIVTFTVFAAFVVWTLMTVGGGPSAFEMPAVRLTEWVALGLMVMGAGAATLVYSRIAAIAAIGVVGYAVALIFVMFSAPDLAFTQFMVETLTVVILVLVLMRVPLEVRAFRGLGARIRDAVISIAVGVVFTLVLMGVVQGDLDLRLSEYFAETSVPVAHGHNIVNVILVDFRALDTLGEIFVVTVAGLSTFALVRLALFKRKGGAGEGGGA</sequence>
<feature type="transmembrane region" description="Helical" evidence="10">
    <location>
        <begin position="238"/>
        <end position="256"/>
    </location>
</feature>
<dbReference type="Pfam" id="PF00662">
    <property type="entry name" value="Proton_antipo_N"/>
    <property type="match status" value="1"/>
</dbReference>
<dbReference type="Pfam" id="PF13244">
    <property type="entry name" value="MbhD"/>
    <property type="match status" value="1"/>
</dbReference>
<evidence type="ECO:0000256" key="6">
    <source>
        <dbReference type="ARBA" id="ARBA00022989"/>
    </source>
</evidence>
<protein>
    <submittedName>
        <fullName evidence="15">Putative monovalent cation/H+ antiporter subunit A</fullName>
    </submittedName>
</protein>
<dbReference type="Pfam" id="PF00361">
    <property type="entry name" value="Proton_antipo_M"/>
    <property type="match status" value="1"/>
</dbReference>
<dbReference type="InterPro" id="IPR050616">
    <property type="entry name" value="CPA3_Na-H_Antiporter_A"/>
</dbReference>
<evidence type="ECO:0000256" key="10">
    <source>
        <dbReference type="SAM" id="Phobius"/>
    </source>
</evidence>
<evidence type="ECO:0000256" key="2">
    <source>
        <dbReference type="ARBA" id="ARBA00022448"/>
    </source>
</evidence>
<feature type="transmembrane region" description="Helical" evidence="10">
    <location>
        <begin position="650"/>
        <end position="668"/>
    </location>
</feature>
<dbReference type="GO" id="GO:0005886">
    <property type="term" value="C:plasma membrane"/>
    <property type="evidence" value="ECO:0007669"/>
    <property type="project" value="UniProtKB-SubCell"/>
</dbReference>
<reference evidence="15 16" key="1">
    <citation type="submission" date="2018-07" db="EMBL/GenBank/DDBJ databases">
        <title>Venubactetium sediminum gen. nov., sp. nov., isolated from a marine solar saltern.</title>
        <authorList>
            <person name="Wang S."/>
        </authorList>
    </citation>
    <scope>NUCLEOTIDE SEQUENCE [LARGE SCALE GENOMIC DNA]</scope>
    <source>
        <strain evidence="15 16">WD2A32</strain>
    </source>
</reference>
<dbReference type="NCBIfam" id="NF009287">
    <property type="entry name" value="PRK12647.1"/>
    <property type="match status" value="1"/>
</dbReference>
<dbReference type="InterPro" id="IPR025383">
    <property type="entry name" value="MrpA_C/MbhD"/>
</dbReference>
<dbReference type="PANTHER" id="PTHR43373:SF1">
    <property type="entry name" value="NA(+)_H(+) ANTIPORTER SUBUNIT A"/>
    <property type="match status" value="1"/>
</dbReference>
<feature type="transmembrane region" description="Helical" evidence="10">
    <location>
        <begin position="107"/>
        <end position="124"/>
    </location>
</feature>
<feature type="transmembrane region" description="Helical" evidence="10">
    <location>
        <begin position="565"/>
        <end position="584"/>
    </location>
</feature>
<keyword evidence="4" id="KW-1003">Cell membrane</keyword>
<feature type="transmembrane region" description="Helical" evidence="10">
    <location>
        <begin position="159"/>
        <end position="181"/>
    </location>
</feature>
<evidence type="ECO:0000256" key="7">
    <source>
        <dbReference type="ARBA" id="ARBA00023065"/>
    </source>
</evidence>
<feature type="transmembrane region" description="Helical" evidence="10">
    <location>
        <begin position="295"/>
        <end position="316"/>
    </location>
</feature>
<feature type="transmembrane region" description="Helical" evidence="10">
    <location>
        <begin position="688"/>
        <end position="706"/>
    </location>
</feature>
<keyword evidence="2" id="KW-0813">Transport</keyword>
<keyword evidence="3" id="KW-0050">Antiport</keyword>
<evidence type="ECO:0000259" key="12">
    <source>
        <dbReference type="Pfam" id="PF00662"/>
    </source>
</evidence>
<evidence type="ECO:0000256" key="4">
    <source>
        <dbReference type="ARBA" id="ARBA00022475"/>
    </source>
</evidence>
<keyword evidence="7" id="KW-0406">Ion transport</keyword>
<dbReference type="GO" id="GO:0006811">
    <property type="term" value="P:monoatomic ion transport"/>
    <property type="evidence" value="ECO:0007669"/>
    <property type="project" value="UniProtKB-KW"/>
</dbReference>
<dbReference type="GO" id="GO:0015297">
    <property type="term" value="F:antiporter activity"/>
    <property type="evidence" value="ECO:0007669"/>
    <property type="project" value="UniProtKB-KW"/>
</dbReference>
<feature type="transmembrane region" description="Helical" evidence="10">
    <location>
        <begin position="604"/>
        <end position="621"/>
    </location>
</feature>
<proteinExistence type="predicted"/>
<feature type="transmembrane region" description="Helical" evidence="10">
    <location>
        <begin position="322"/>
        <end position="344"/>
    </location>
</feature>
<evidence type="ECO:0000313" key="15">
    <source>
        <dbReference type="EMBL" id="RDD63962.1"/>
    </source>
</evidence>
<feature type="transmembrane region" description="Helical" evidence="10">
    <location>
        <begin position="78"/>
        <end position="100"/>
    </location>
</feature>
<feature type="transmembrane region" description="Helical" evidence="10">
    <location>
        <begin position="268"/>
        <end position="288"/>
    </location>
</feature>
<dbReference type="Proteomes" id="UP000253941">
    <property type="component" value="Unassembled WGS sequence"/>
</dbReference>
<dbReference type="InterPro" id="IPR001516">
    <property type="entry name" value="Proton_antipo_N"/>
</dbReference>
<feature type="transmembrane region" description="Helical" evidence="10">
    <location>
        <begin position="31"/>
        <end position="49"/>
    </location>
</feature>
<dbReference type="InterPro" id="IPR046806">
    <property type="entry name" value="MrpA_C/MbhE"/>
</dbReference>
<evidence type="ECO:0000256" key="1">
    <source>
        <dbReference type="ARBA" id="ARBA00004651"/>
    </source>
</evidence>
<dbReference type="Pfam" id="PF20501">
    <property type="entry name" value="MbhE"/>
    <property type="match status" value="1"/>
</dbReference>
<feature type="domain" description="MrpA C-terminal/MbhE" evidence="14">
    <location>
        <begin position="684"/>
        <end position="763"/>
    </location>
</feature>
<feature type="transmembrane region" description="Helical" evidence="10">
    <location>
        <begin position="201"/>
        <end position="217"/>
    </location>
</feature>
<feature type="transmembrane region" description="Helical" evidence="10">
    <location>
        <begin position="626"/>
        <end position="644"/>
    </location>
</feature>
<evidence type="ECO:0000256" key="8">
    <source>
        <dbReference type="ARBA" id="ARBA00023136"/>
    </source>
</evidence>